<feature type="transmembrane region" description="Helical" evidence="6">
    <location>
        <begin position="263"/>
        <end position="280"/>
    </location>
</feature>
<evidence type="ECO:0000256" key="4">
    <source>
        <dbReference type="ARBA" id="ARBA00022989"/>
    </source>
</evidence>
<dbReference type="CDD" id="cd06579">
    <property type="entry name" value="TM_PBP1_transp_AraH_like"/>
    <property type="match status" value="1"/>
</dbReference>
<dbReference type="EMBL" id="FNIR01000003">
    <property type="protein sequence ID" value="SDO01681.1"/>
    <property type="molecule type" value="Genomic_DNA"/>
</dbReference>
<evidence type="ECO:0000256" key="5">
    <source>
        <dbReference type="ARBA" id="ARBA00023136"/>
    </source>
</evidence>
<evidence type="ECO:0000313" key="8">
    <source>
        <dbReference type="Proteomes" id="UP000199088"/>
    </source>
</evidence>
<reference evidence="8" key="1">
    <citation type="submission" date="2016-10" db="EMBL/GenBank/DDBJ databases">
        <authorList>
            <person name="Varghese N."/>
            <person name="Submissions S."/>
        </authorList>
    </citation>
    <scope>NUCLEOTIDE SEQUENCE [LARGE SCALE GENOMIC DNA]</scope>
    <source>
        <strain evidence="8">DSM 45843</strain>
    </source>
</reference>
<feature type="transmembrane region" description="Helical" evidence="6">
    <location>
        <begin position="230"/>
        <end position="251"/>
    </location>
</feature>
<protein>
    <submittedName>
        <fullName evidence="7">Ribose transport system permease protein</fullName>
    </submittedName>
</protein>
<evidence type="ECO:0000256" key="6">
    <source>
        <dbReference type="SAM" id="Phobius"/>
    </source>
</evidence>
<dbReference type="Pfam" id="PF02653">
    <property type="entry name" value="BPD_transp_2"/>
    <property type="match status" value="1"/>
</dbReference>
<dbReference type="RefSeq" id="WP_091241219.1">
    <property type="nucleotide sequence ID" value="NZ_FNIR01000003.1"/>
</dbReference>
<keyword evidence="2" id="KW-1003">Cell membrane</keyword>
<dbReference type="OrthoDB" id="9808136at2"/>
<organism evidence="7 8">
    <name type="scientific">Klenkia soli</name>
    <dbReference type="NCBI Taxonomy" id="1052260"/>
    <lineage>
        <taxon>Bacteria</taxon>
        <taxon>Bacillati</taxon>
        <taxon>Actinomycetota</taxon>
        <taxon>Actinomycetes</taxon>
        <taxon>Geodermatophilales</taxon>
        <taxon>Geodermatophilaceae</taxon>
        <taxon>Klenkia</taxon>
    </lineage>
</organism>
<accession>A0A1H0G4B7</accession>
<dbReference type="PANTHER" id="PTHR32196:SF63">
    <property type="entry name" value="INNER MEMBRANE ABC TRANSPORTER PERMEASE PROTEIN YJFF"/>
    <property type="match status" value="1"/>
</dbReference>
<evidence type="ECO:0000256" key="1">
    <source>
        <dbReference type="ARBA" id="ARBA00004651"/>
    </source>
</evidence>
<dbReference type="GO" id="GO:0022857">
    <property type="term" value="F:transmembrane transporter activity"/>
    <property type="evidence" value="ECO:0007669"/>
    <property type="project" value="InterPro"/>
</dbReference>
<dbReference type="InterPro" id="IPR001851">
    <property type="entry name" value="ABC_transp_permease"/>
</dbReference>
<feature type="transmembrane region" description="Helical" evidence="6">
    <location>
        <begin position="311"/>
        <end position="332"/>
    </location>
</feature>
<keyword evidence="4 6" id="KW-1133">Transmembrane helix</keyword>
<feature type="transmembrane region" description="Helical" evidence="6">
    <location>
        <begin position="27"/>
        <end position="47"/>
    </location>
</feature>
<keyword evidence="8" id="KW-1185">Reference proteome</keyword>
<dbReference type="PANTHER" id="PTHR32196">
    <property type="entry name" value="ABC TRANSPORTER PERMEASE PROTEIN YPHD-RELATED-RELATED"/>
    <property type="match status" value="1"/>
</dbReference>
<feature type="transmembrane region" description="Helical" evidence="6">
    <location>
        <begin position="113"/>
        <end position="133"/>
    </location>
</feature>
<sequence>MSATPVHDVATLEQQSTVSRPKNNRRLLLSAGPAVALVVLAVAFAVLTPGFATVNNARAIVEQASIPLVLAMGSTLVVLLGSVDLSVEGVMAACGLTFVLLASNNRNDNDLGWLAFVIAIGVGAVFGVVNGLIHTRIRVPSFMVTLGTWFIGLGMATVLFGTTTPQLQDQTFRAWAGGRWLGVPVVIVFAALVTVGAFVVCRYSKLGRYTYAIGGDEAVSRVAGIPVNRFKVIVFCLAGALSGLGGVLATIRLGVGDVSVGSGQLFLTLSAVVLGGTLLSGGRGGPLHTLVGVLILVVLGNGLLLSGANPYVQQAAQGLVIVIAVIATGWPVRDRLRVVK</sequence>
<feature type="transmembrane region" description="Helical" evidence="6">
    <location>
        <begin position="287"/>
        <end position="305"/>
    </location>
</feature>
<dbReference type="AlphaFoldDB" id="A0A1H0G4B7"/>
<gene>
    <name evidence="7" type="ORF">SAMN05660199_01132</name>
</gene>
<name>A0A1H0G4B7_9ACTN</name>
<dbReference type="STRING" id="1052260.SAMN05660199_01132"/>
<proteinExistence type="predicted"/>
<evidence type="ECO:0000313" key="7">
    <source>
        <dbReference type="EMBL" id="SDO01681.1"/>
    </source>
</evidence>
<dbReference type="GO" id="GO:0005886">
    <property type="term" value="C:plasma membrane"/>
    <property type="evidence" value="ECO:0007669"/>
    <property type="project" value="UniProtKB-SubCell"/>
</dbReference>
<evidence type="ECO:0000256" key="2">
    <source>
        <dbReference type="ARBA" id="ARBA00022475"/>
    </source>
</evidence>
<keyword evidence="5 6" id="KW-0472">Membrane</keyword>
<feature type="transmembrane region" description="Helical" evidence="6">
    <location>
        <begin position="180"/>
        <end position="201"/>
    </location>
</feature>
<keyword evidence="3 6" id="KW-0812">Transmembrane</keyword>
<comment type="subcellular location">
    <subcellularLocation>
        <location evidence="1">Cell membrane</location>
        <topology evidence="1">Multi-pass membrane protein</topology>
    </subcellularLocation>
</comment>
<dbReference type="Proteomes" id="UP000199088">
    <property type="component" value="Unassembled WGS sequence"/>
</dbReference>
<evidence type="ECO:0000256" key="3">
    <source>
        <dbReference type="ARBA" id="ARBA00022692"/>
    </source>
</evidence>
<feature type="transmembrane region" description="Helical" evidence="6">
    <location>
        <begin position="68"/>
        <end position="101"/>
    </location>
</feature>
<feature type="transmembrane region" description="Helical" evidence="6">
    <location>
        <begin position="140"/>
        <end position="160"/>
    </location>
</feature>